<dbReference type="InterPro" id="IPR001841">
    <property type="entry name" value="Znf_RING"/>
</dbReference>
<proteinExistence type="inferred from homology"/>
<evidence type="ECO:0000256" key="3">
    <source>
        <dbReference type="ARBA" id="ARBA00022723"/>
    </source>
</evidence>
<keyword evidence="6" id="KW-0832">Ubl conjugation</keyword>
<gene>
    <name evidence="12" type="ORF">WR25_01229</name>
</gene>
<dbReference type="Pfam" id="PF14634">
    <property type="entry name" value="zf-RING_5"/>
    <property type="match status" value="1"/>
</dbReference>
<evidence type="ECO:0000256" key="5">
    <source>
        <dbReference type="ARBA" id="ARBA00022833"/>
    </source>
</evidence>
<dbReference type="Pfam" id="PF00018">
    <property type="entry name" value="SH3_1"/>
    <property type="match status" value="1"/>
</dbReference>
<organism evidence="12 13">
    <name type="scientific">Diploscapter pachys</name>
    <dbReference type="NCBI Taxonomy" id="2018661"/>
    <lineage>
        <taxon>Eukaryota</taxon>
        <taxon>Metazoa</taxon>
        <taxon>Ecdysozoa</taxon>
        <taxon>Nematoda</taxon>
        <taxon>Chromadorea</taxon>
        <taxon>Rhabditida</taxon>
        <taxon>Rhabditina</taxon>
        <taxon>Rhabditomorpha</taxon>
        <taxon>Rhabditoidea</taxon>
        <taxon>Rhabditidae</taxon>
        <taxon>Diploscapter</taxon>
    </lineage>
</organism>
<keyword evidence="13" id="KW-1185">Reference proteome</keyword>
<keyword evidence="4 7" id="KW-0863">Zinc-finger</keyword>
<dbReference type="PANTHER" id="PTHR10829">
    <property type="entry name" value="CORTACTIN AND DREBRIN"/>
    <property type="match status" value="1"/>
</dbReference>
<dbReference type="InterPro" id="IPR001452">
    <property type="entry name" value="SH3_domain"/>
</dbReference>
<evidence type="ECO:0000313" key="13">
    <source>
        <dbReference type="Proteomes" id="UP000218231"/>
    </source>
</evidence>
<keyword evidence="2 8" id="KW-0728">SH3 domain</keyword>
<feature type="region of interest" description="Disordered" evidence="9">
    <location>
        <begin position="105"/>
        <end position="138"/>
    </location>
</feature>
<dbReference type="PRINTS" id="PR00452">
    <property type="entry name" value="SH3DOMAIN"/>
</dbReference>
<comment type="caution">
    <text evidence="12">The sequence shown here is derived from an EMBL/GenBank/DDBJ whole genome shotgun (WGS) entry which is preliminary data.</text>
</comment>
<dbReference type="OrthoDB" id="5971719at2759"/>
<dbReference type="Gene3D" id="2.30.30.40">
    <property type="entry name" value="SH3 Domains"/>
    <property type="match status" value="1"/>
</dbReference>
<evidence type="ECO:0000313" key="12">
    <source>
        <dbReference type="EMBL" id="PAV75921.1"/>
    </source>
</evidence>
<accession>A0A2A2KPM0</accession>
<dbReference type="AlphaFoldDB" id="A0A2A2KPM0"/>
<comment type="similarity">
    <text evidence="1">Belongs to the SH3RF family.</text>
</comment>
<name>A0A2A2KPM0_9BILA</name>
<evidence type="ECO:0000256" key="1">
    <source>
        <dbReference type="ARBA" id="ARBA00008649"/>
    </source>
</evidence>
<evidence type="ECO:0000259" key="11">
    <source>
        <dbReference type="PROSITE" id="PS50089"/>
    </source>
</evidence>
<evidence type="ECO:0000256" key="7">
    <source>
        <dbReference type="PROSITE-ProRule" id="PRU00175"/>
    </source>
</evidence>
<feature type="domain" description="RING-type" evidence="11">
    <location>
        <begin position="13"/>
        <end position="56"/>
    </location>
</feature>
<feature type="domain" description="SH3" evidence="10">
    <location>
        <begin position="187"/>
        <end position="244"/>
    </location>
</feature>
<dbReference type="PRINTS" id="PR00499">
    <property type="entry name" value="P67PHOX"/>
</dbReference>
<dbReference type="FunFam" id="2.30.30.40:FF:000046">
    <property type="entry name" value="Drebrin-like protein isoform B"/>
    <property type="match status" value="1"/>
</dbReference>
<dbReference type="SUPFAM" id="SSF57850">
    <property type="entry name" value="RING/U-box"/>
    <property type="match status" value="1"/>
</dbReference>
<sequence>MAETSTGVHTISCPVCLDEYNRETNKPLVGQCGHSLCKSCYEKTPAERKTTCPVCNQKNKFVNPPVNFTYLDLADRINKILKSGPLLNENCAYPSRSERIGDCLLRGNSYPHRRNESRNPQQNEERQKDLKHQRRVKTMKEEYERKLNDLNRQGQMQDTSHNTQMTQTQRDAQVPASSSNPLSGFELTGLIAVAIFDYQKQDNDEISFEENDIITNIEQIDGGWWRGTCNGQHGLFPANFVELL</sequence>
<dbReference type="Proteomes" id="UP000218231">
    <property type="component" value="Unassembled WGS sequence"/>
</dbReference>
<dbReference type="PANTHER" id="PTHR10829:SF25">
    <property type="entry name" value="DREBRIN-LIKE PROTEIN"/>
    <property type="match status" value="1"/>
</dbReference>
<dbReference type="GO" id="GO:0005884">
    <property type="term" value="C:actin filament"/>
    <property type="evidence" value="ECO:0007669"/>
    <property type="project" value="TreeGrafter"/>
</dbReference>
<dbReference type="PROSITE" id="PS50089">
    <property type="entry name" value="ZF_RING_2"/>
    <property type="match status" value="1"/>
</dbReference>
<evidence type="ECO:0000256" key="9">
    <source>
        <dbReference type="SAM" id="MobiDB-lite"/>
    </source>
</evidence>
<feature type="compositionally biased region" description="Basic and acidic residues" evidence="9">
    <location>
        <begin position="113"/>
        <end position="130"/>
    </location>
</feature>
<reference evidence="12 13" key="1">
    <citation type="journal article" date="2017" name="Curr. Biol.">
        <title>Genome architecture and evolution of a unichromosomal asexual nematode.</title>
        <authorList>
            <person name="Fradin H."/>
            <person name="Zegar C."/>
            <person name="Gutwein M."/>
            <person name="Lucas J."/>
            <person name="Kovtun M."/>
            <person name="Corcoran D."/>
            <person name="Baugh L.R."/>
            <person name="Kiontke K."/>
            <person name="Gunsalus K."/>
            <person name="Fitch D.H."/>
            <person name="Piano F."/>
        </authorList>
    </citation>
    <scope>NUCLEOTIDE SEQUENCE [LARGE SCALE GENOMIC DNA]</scope>
    <source>
        <strain evidence="12">PF1309</strain>
    </source>
</reference>
<dbReference type="EMBL" id="LIAE01008012">
    <property type="protein sequence ID" value="PAV75921.1"/>
    <property type="molecule type" value="Genomic_DNA"/>
</dbReference>
<dbReference type="PROSITE" id="PS50002">
    <property type="entry name" value="SH3"/>
    <property type="match status" value="1"/>
</dbReference>
<dbReference type="SMART" id="SM00184">
    <property type="entry name" value="RING"/>
    <property type="match status" value="1"/>
</dbReference>
<evidence type="ECO:0000256" key="8">
    <source>
        <dbReference type="PROSITE-ProRule" id="PRU00192"/>
    </source>
</evidence>
<dbReference type="GO" id="GO:0051015">
    <property type="term" value="F:actin filament binding"/>
    <property type="evidence" value="ECO:0007669"/>
    <property type="project" value="TreeGrafter"/>
</dbReference>
<dbReference type="InterPro" id="IPR017907">
    <property type="entry name" value="Znf_RING_CS"/>
</dbReference>
<dbReference type="InterPro" id="IPR013083">
    <property type="entry name" value="Znf_RING/FYVE/PHD"/>
</dbReference>
<evidence type="ECO:0000256" key="4">
    <source>
        <dbReference type="ARBA" id="ARBA00022771"/>
    </source>
</evidence>
<evidence type="ECO:0000256" key="2">
    <source>
        <dbReference type="ARBA" id="ARBA00022443"/>
    </source>
</evidence>
<evidence type="ECO:0008006" key="14">
    <source>
        <dbReference type="Google" id="ProtNLM"/>
    </source>
</evidence>
<dbReference type="GO" id="GO:0030833">
    <property type="term" value="P:regulation of actin filament polymerization"/>
    <property type="evidence" value="ECO:0007669"/>
    <property type="project" value="TreeGrafter"/>
</dbReference>
<protein>
    <recommendedName>
        <fullName evidence="14">RING-type domain-containing protein</fullName>
    </recommendedName>
</protein>
<keyword evidence="3" id="KW-0479">Metal-binding</keyword>
<dbReference type="InterPro" id="IPR036028">
    <property type="entry name" value="SH3-like_dom_sf"/>
</dbReference>
<dbReference type="SUPFAM" id="SSF50044">
    <property type="entry name" value="SH3-domain"/>
    <property type="match status" value="1"/>
</dbReference>
<dbReference type="PROSITE" id="PS00518">
    <property type="entry name" value="ZF_RING_1"/>
    <property type="match status" value="1"/>
</dbReference>
<dbReference type="SMART" id="SM00326">
    <property type="entry name" value="SH3"/>
    <property type="match status" value="1"/>
</dbReference>
<dbReference type="GO" id="GO:0030864">
    <property type="term" value="C:cortical actin cytoskeleton"/>
    <property type="evidence" value="ECO:0007669"/>
    <property type="project" value="TreeGrafter"/>
</dbReference>
<evidence type="ECO:0000256" key="6">
    <source>
        <dbReference type="ARBA" id="ARBA00022843"/>
    </source>
</evidence>
<evidence type="ECO:0000259" key="10">
    <source>
        <dbReference type="PROSITE" id="PS50002"/>
    </source>
</evidence>
<dbReference type="Gene3D" id="3.30.40.10">
    <property type="entry name" value="Zinc/RING finger domain, C3HC4 (zinc finger)"/>
    <property type="match status" value="1"/>
</dbReference>
<keyword evidence="5" id="KW-0862">Zinc</keyword>
<dbReference type="GO" id="GO:0008270">
    <property type="term" value="F:zinc ion binding"/>
    <property type="evidence" value="ECO:0007669"/>
    <property type="project" value="UniProtKB-KW"/>
</dbReference>